<evidence type="ECO:0000259" key="4">
    <source>
        <dbReference type="PROSITE" id="PS01124"/>
    </source>
</evidence>
<dbReference type="PANTHER" id="PTHR43280">
    <property type="entry name" value="ARAC-FAMILY TRANSCRIPTIONAL REGULATOR"/>
    <property type="match status" value="1"/>
</dbReference>
<dbReference type="GO" id="GO:0043565">
    <property type="term" value="F:sequence-specific DNA binding"/>
    <property type="evidence" value="ECO:0007669"/>
    <property type="project" value="InterPro"/>
</dbReference>
<dbReference type="InterPro" id="IPR020449">
    <property type="entry name" value="Tscrpt_reg_AraC-type_HTH"/>
</dbReference>
<dbReference type="Proteomes" id="UP000198984">
    <property type="component" value="Unassembled WGS sequence"/>
</dbReference>
<evidence type="ECO:0000313" key="6">
    <source>
        <dbReference type="Proteomes" id="UP000198984"/>
    </source>
</evidence>
<dbReference type="GO" id="GO:0003700">
    <property type="term" value="F:DNA-binding transcription factor activity"/>
    <property type="evidence" value="ECO:0007669"/>
    <property type="project" value="InterPro"/>
</dbReference>
<dbReference type="AlphaFoldDB" id="A0A1H7Y5D4"/>
<sequence>MVFVNNTKERLTVLELNSTNAGMIYDVRATDMTSIWNVGERMNITIDKIPYTLKKNQIIFLTEFHKIDHIELESARMIRFNQPFYCIVNHDNEVGSKGLLFFGSSGVPLITLEEDKIRDFELTWEMFCSEMKKDELLQQDMLQAILKRMLILSVRILTQTTDFHKLEKRQGDIVREFYWLVERHFTREHEVAFYASKLNKSPKTLSNLFSVFSQRSPLNIIHDRILIHARRQINYSNRSIKEIAYELGYDDIQTFSRFFKSKEGMSPMQYREKFDLASQQSKKLSNTKIPA</sequence>
<dbReference type="PRINTS" id="PR00032">
    <property type="entry name" value="HTHARAC"/>
</dbReference>
<keyword evidence="2 5" id="KW-0238">DNA-binding</keyword>
<dbReference type="OrthoDB" id="2585681at2"/>
<keyword evidence="6" id="KW-1185">Reference proteome</keyword>
<dbReference type="STRING" id="573321.SAMN04488505_104319"/>
<dbReference type="RefSeq" id="WP_089915162.1">
    <property type="nucleotide sequence ID" value="NZ_FOBB01000004.1"/>
</dbReference>
<dbReference type="PANTHER" id="PTHR43280:SF32">
    <property type="entry name" value="TRANSCRIPTIONAL REGULATORY PROTEIN"/>
    <property type="match status" value="1"/>
</dbReference>
<protein>
    <submittedName>
        <fullName evidence="5">AraC-type DNA-binding protein</fullName>
    </submittedName>
</protein>
<dbReference type="SMART" id="SM00342">
    <property type="entry name" value="HTH_ARAC"/>
    <property type="match status" value="1"/>
</dbReference>
<organism evidence="5 6">
    <name type="scientific">Chitinophaga rupis</name>
    <dbReference type="NCBI Taxonomy" id="573321"/>
    <lineage>
        <taxon>Bacteria</taxon>
        <taxon>Pseudomonadati</taxon>
        <taxon>Bacteroidota</taxon>
        <taxon>Chitinophagia</taxon>
        <taxon>Chitinophagales</taxon>
        <taxon>Chitinophagaceae</taxon>
        <taxon>Chitinophaga</taxon>
    </lineage>
</organism>
<evidence type="ECO:0000256" key="3">
    <source>
        <dbReference type="ARBA" id="ARBA00023163"/>
    </source>
</evidence>
<evidence type="ECO:0000256" key="2">
    <source>
        <dbReference type="ARBA" id="ARBA00023125"/>
    </source>
</evidence>
<accession>A0A1H7Y5D4</accession>
<dbReference type="Gene3D" id="1.10.10.60">
    <property type="entry name" value="Homeodomain-like"/>
    <property type="match status" value="1"/>
</dbReference>
<feature type="domain" description="HTH araC/xylS-type" evidence="4">
    <location>
        <begin position="175"/>
        <end position="273"/>
    </location>
</feature>
<keyword evidence="3" id="KW-0804">Transcription</keyword>
<proteinExistence type="predicted"/>
<evidence type="ECO:0000313" key="5">
    <source>
        <dbReference type="EMBL" id="SEM41151.1"/>
    </source>
</evidence>
<dbReference type="InterPro" id="IPR018060">
    <property type="entry name" value="HTH_AraC"/>
</dbReference>
<keyword evidence="1" id="KW-0805">Transcription regulation</keyword>
<evidence type="ECO:0000256" key="1">
    <source>
        <dbReference type="ARBA" id="ARBA00023015"/>
    </source>
</evidence>
<dbReference type="PROSITE" id="PS01124">
    <property type="entry name" value="HTH_ARAC_FAMILY_2"/>
    <property type="match status" value="1"/>
</dbReference>
<name>A0A1H7Y5D4_9BACT</name>
<dbReference type="EMBL" id="FOBB01000004">
    <property type="protein sequence ID" value="SEM41151.1"/>
    <property type="molecule type" value="Genomic_DNA"/>
</dbReference>
<dbReference type="Pfam" id="PF12833">
    <property type="entry name" value="HTH_18"/>
    <property type="match status" value="1"/>
</dbReference>
<dbReference type="InterPro" id="IPR009057">
    <property type="entry name" value="Homeodomain-like_sf"/>
</dbReference>
<dbReference type="SUPFAM" id="SSF46689">
    <property type="entry name" value="Homeodomain-like"/>
    <property type="match status" value="1"/>
</dbReference>
<reference evidence="5 6" key="1">
    <citation type="submission" date="2016-10" db="EMBL/GenBank/DDBJ databases">
        <authorList>
            <person name="de Groot N.N."/>
        </authorList>
    </citation>
    <scope>NUCLEOTIDE SEQUENCE [LARGE SCALE GENOMIC DNA]</scope>
    <source>
        <strain evidence="5 6">DSM 21039</strain>
    </source>
</reference>
<gene>
    <name evidence="5" type="ORF">SAMN04488505_104319</name>
</gene>